<proteinExistence type="predicted"/>
<name>A0A2X0S8G9_BROTH</name>
<dbReference type="Proteomes" id="UP000270190">
    <property type="component" value="Unassembled WGS sequence"/>
</dbReference>
<organism evidence="1 2">
    <name type="scientific">Brochothrix thermosphacta</name>
    <name type="common">Microbacterium thermosphactum</name>
    <dbReference type="NCBI Taxonomy" id="2756"/>
    <lineage>
        <taxon>Bacteria</taxon>
        <taxon>Bacillati</taxon>
        <taxon>Bacillota</taxon>
        <taxon>Bacilli</taxon>
        <taxon>Bacillales</taxon>
        <taxon>Listeriaceae</taxon>
        <taxon>Brochothrix</taxon>
    </lineage>
</organism>
<reference evidence="2" key="1">
    <citation type="submission" date="2018-04" db="EMBL/GenBank/DDBJ databases">
        <authorList>
            <person name="Illikoud N."/>
        </authorList>
    </citation>
    <scope>NUCLEOTIDE SEQUENCE [LARGE SCALE GENOMIC DNA]</scope>
</reference>
<evidence type="ECO:0000313" key="1">
    <source>
        <dbReference type="EMBL" id="SPP28932.1"/>
    </source>
</evidence>
<accession>A0A2X0S8G9</accession>
<dbReference type="EMBL" id="OUNC01000024">
    <property type="protein sequence ID" value="SPP28932.1"/>
    <property type="molecule type" value="Genomic_DNA"/>
</dbReference>
<gene>
    <name evidence="1" type="ORF">BTBSAS_300016</name>
</gene>
<evidence type="ECO:0000313" key="2">
    <source>
        <dbReference type="Proteomes" id="UP000270190"/>
    </source>
</evidence>
<sequence>MHSESFITNKISSIFGNDILKITSFIEEADIVITDSNEHCCGKNQEVYFFEMTHSLDTWQQLTSFLQKKILKLAFM</sequence>
<protein>
    <submittedName>
        <fullName evidence="1">Uncharacterized protein</fullName>
    </submittedName>
</protein>
<dbReference type="AlphaFoldDB" id="A0A2X0S8G9"/>